<evidence type="ECO:0000256" key="7">
    <source>
        <dbReference type="ARBA" id="ARBA00023027"/>
    </source>
</evidence>
<dbReference type="PANTHER" id="PTHR20275">
    <property type="entry name" value="NAD KINASE"/>
    <property type="match status" value="1"/>
</dbReference>
<dbReference type="InterPro" id="IPR016064">
    <property type="entry name" value="NAD/diacylglycerol_kinase_sf"/>
</dbReference>
<dbReference type="FunFam" id="2.60.200.30:FF:000009">
    <property type="entry name" value="Poly(P)/ATP NAD kinase"/>
    <property type="match status" value="1"/>
</dbReference>
<comment type="similarity">
    <text evidence="1">Belongs to the NAD kinase family.</text>
</comment>
<dbReference type="Gene3D" id="2.60.200.30">
    <property type="entry name" value="Probable inorganic polyphosphate/atp-NAD kinase, domain 2"/>
    <property type="match status" value="1"/>
</dbReference>
<sequence length="425" mass="48031">MILGNIFAKKLSKVYINNIKLRPSVISAKFYNIKFEDVRLLRNRVDPKYEINNNSKLQTLRWEKPNKLQNIFIVKKPNTLETTEDMSSIIAKLLTEIYYKYENFNIIVQEKCKLELKNSLNRCGYLGETLVLYSGKDEEIINKTDLLITLGGDGTILHAVGMFNKKTVPPVLPISLGTLGFLLPYQVSEFDKAFQDIMNNKSKVIYRTRLACYLDGKILNSDKRENLNSHNGYNKVFAMNDIFIYRGNSPHLLKMDIFIDGDKLTTAIADGVILSTPTGSTAYSLSSGGSIVSPRVPCIMLTPICPRSLSFRPLILPYSSHIKIKIVDTSRVTNLEDSPAKLSIDSGVQCDLNHNDEIHVINEVGTIYTSKNQDIPFKDMLMINKEDSSKQNRVPGIHCIAKDENDWTQGINELLGFNSSFKSKN</sequence>
<name>A0A1B7TFB4_9ASCO</name>
<keyword evidence="9" id="KW-1185">Reference proteome</keyword>
<evidence type="ECO:0000256" key="3">
    <source>
        <dbReference type="ARBA" id="ARBA00022741"/>
    </source>
</evidence>
<dbReference type="SUPFAM" id="SSF111331">
    <property type="entry name" value="NAD kinase/diacylglycerol kinase-like"/>
    <property type="match status" value="1"/>
</dbReference>
<evidence type="ECO:0000256" key="5">
    <source>
        <dbReference type="ARBA" id="ARBA00022840"/>
    </source>
</evidence>
<dbReference type="HAMAP" id="MF_00361">
    <property type="entry name" value="NAD_kinase"/>
    <property type="match status" value="1"/>
</dbReference>
<dbReference type="PANTHER" id="PTHR20275:SF26">
    <property type="entry name" value="NADH KINASE POS5, MITOCHONDRIAL"/>
    <property type="match status" value="1"/>
</dbReference>
<dbReference type="Pfam" id="PF20143">
    <property type="entry name" value="NAD_kinase_C"/>
    <property type="match status" value="1"/>
</dbReference>
<dbReference type="Gene3D" id="3.40.50.10330">
    <property type="entry name" value="Probable inorganic polyphosphate/atp-NAD kinase, domain 1"/>
    <property type="match status" value="1"/>
</dbReference>
<dbReference type="EMBL" id="LXPE01000009">
    <property type="protein sequence ID" value="OBA27398.1"/>
    <property type="molecule type" value="Genomic_DNA"/>
</dbReference>
<evidence type="ECO:0000256" key="4">
    <source>
        <dbReference type="ARBA" id="ARBA00022777"/>
    </source>
</evidence>
<keyword evidence="4 8" id="KW-0418">Kinase</keyword>
<keyword evidence="7" id="KW-0520">NAD</keyword>
<keyword evidence="5" id="KW-0067">ATP-binding</keyword>
<comment type="caution">
    <text evidence="8">The sequence shown here is derived from an EMBL/GenBank/DDBJ whole genome shotgun (WGS) entry which is preliminary data.</text>
</comment>
<keyword evidence="2" id="KW-0808">Transferase</keyword>
<accession>A0A1B7TFB4</accession>
<dbReference type="OrthoDB" id="24581at2759"/>
<dbReference type="AlphaFoldDB" id="A0A1B7TFB4"/>
<dbReference type="Proteomes" id="UP000092321">
    <property type="component" value="Unassembled WGS sequence"/>
</dbReference>
<dbReference type="GO" id="GO:0019674">
    <property type="term" value="P:NAD+ metabolic process"/>
    <property type="evidence" value="ECO:0007669"/>
    <property type="project" value="InterPro"/>
</dbReference>
<evidence type="ECO:0000313" key="8">
    <source>
        <dbReference type="EMBL" id="OBA27398.1"/>
    </source>
</evidence>
<evidence type="ECO:0000256" key="1">
    <source>
        <dbReference type="ARBA" id="ARBA00010995"/>
    </source>
</evidence>
<organism evidence="8 9">
    <name type="scientific">Hanseniaspora valbyensis NRRL Y-1626</name>
    <dbReference type="NCBI Taxonomy" id="766949"/>
    <lineage>
        <taxon>Eukaryota</taxon>
        <taxon>Fungi</taxon>
        <taxon>Dikarya</taxon>
        <taxon>Ascomycota</taxon>
        <taxon>Saccharomycotina</taxon>
        <taxon>Saccharomycetes</taxon>
        <taxon>Saccharomycodales</taxon>
        <taxon>Saccharomycodaceae</taxon>
        <taxon>Hanseniaspora</taxon>
    </lineage>
</organism>
<dbReference type="GO" id="GO:0003951">
    <property type="term" value="F:NAD+ kinase activity"/>
    <property type="evidence" value="ECO:0007669"/>
    <property type="project" value="InterPro"/>
</dbReference>
<dbReference type="InterPro" id="IPR017437">
    <property type="entry name" value="ATP-NAD_kinase_PpnK-typ_C"/>
</dbReference>
<dbReference type="InterPro" id="IPR002504">
    <property type="entry name" value="NADK"/>
</dbReference>
<dbReference type="GO" id="GO:0005524">
    <property type="term" value="F:ATP binding"/>
    <property type="evidence" value="ECO:0007669"/>
    <property type="project" value="UniProtKB-KW"/>
</dbReference>
<evidence type="ECO:0000256" key="6">
    <source>
        <dbReference type="ARBA" id="ARBA00022857"/>
    </source>
</evidence>
<keyword evidence="6" id="KW-0521">NADP</keyword>
<evidence type="ECO:0000256" key="2">
    <source>
        <dbReference type="ARBA" id="ARBA00022679"/>
    </source>
</evidence>
<gene>
    <name evidence="8" type="ORF">HANVADRAFT_23514</name>
</gene>
<evidence type="ECO:0000313" key="9">
    <source>
        <dbReference type="Proteomes" id="UP000092321"/>
    </source>
</evidence>
<keyword evidence="3" id="KW-0547">Nucleotide-binding</keyword>
<dbReference type="GO" id="GO:0006741">
    <property type="term" value="P:NADP+ biosynthetic process"/>
    <property type="evidence" value="ECO:0007669"/>
    <property type="project" value="InterPro"/>
</dbReference>
<reference evidence="9" key="1">
    <citation type="journal article" date="2016" name="Proc. Natl. Acad. Sci. U.S.A.">
        <title>Comparative genomics of biotechnologically important yeasts.</title>
        <authorList>
            <person name="Riley R."/>
            <person name="Haridas S."/>
            <person name="Wolfe K.H."/>
            <person name="Lopes M.R."/>
            <person name="Hittinger C.T."/>
            <person name="Goeker M."/>
            <person name="Salamov A.A."/>
            <person name="Wisecaver J.H."/>
            <person name="Long T.M."/>
            <person name="Calvey C.H."/>
            <person name="Aerts A.L."/>
            <person name="Barry K.W."/>
            <person name="Choi C."/>
            <person name="Clum A."/>
            <person name="Coughlan A.Y."/>
            <person name="Deshpande S."/>
            <person name="Douglass A.P."/>
            <person name="Hanson S.J."/>
            <person name="Klenk H.-P."/>
            <person name="LaButti K.M."/>
            <person name="Lapidus A."/>
            <person name="Lindquist E.A."/>
            <person name="Lipzen A.M."/>
            <person name="Meier-Kolthoff J.P."/>
            <person name="Ohm R.A."/>
            <person name="Otillar R.P."/>
            <person name="Pangilinan J.L."/>
            <person name="Peng Y."/>
            <person name="Rokas A."/>
            <person name="Rosa C.A."/>
            <person name="Scheuner C."/>
            <person name="Sibirny A.A."/>
            <person name="Slot J.C."/>
            <person name="Stielow J.B."/>
            <person name="Sun H."/>
            <person name="Kurtzman C.P."/>
            <person name="Blackwell M."/>
            <person name="Grigoriev I.V."/>
            <person name="Jeffries T.W."/>
        </authorList>
    </citation>
    <scope>NUCLEOTIDE SEQUENCE [LARGE SCALE GENOMIC DNA]</scope>
    <source>
        <strain evidence="9">NRRL Y-1626</strain>
    </source>
</reference>
<proteinExistence type="inferred from homology"/>
<dbReference type="InterPro" id="IPR017438">
    <property type="entry name" value="ATP-NAD_kinase_N"/>
</dbReference>
<dbReference type="Pfam" id="PF01513">
    <property type="entry name" value="NAD_kinase"/>
    <property type="match status" value="1"/>
</dbReference>
<protein>
    <submittedName>
        <fullName evidence="8">ATP-NAD kinase</fullName>
    </submittedName>
</protein>